<dbReference type="PANTHER" id="PTHR21090">
    <property type="entry name" value="AROM/DEHYDROQUINATE SYNTHASE"/>
    <property type="match status" value="1"/>
</dbReference>
<dbReference type="EMBL" id="DVMW01000038">
    <property type="protein sequence ID" value="HIU36277.1"/>
    <property type="molecule type" value="Genomic_DNA"/>
</dbReference>
<name>A0A9D1IHR0_9FIRM</name>
<dbReference type="PIRSF" id="PIRSF000505">
    <property type="entry name" value="EPSPS"/>
    <property type="match status" value="1"/>
</dbReference>
<feature type="binding site" evidence="7">
    <location>
        <position position="378"/>
    </location>
    <ligand>
        <name>phosphoenolpyruvate</name>
        <dbReference type="ChEBI" id="CHEBI:58702"/>
    </ligand>
</feature>
<evidence type="ECO:0000256" key="5">
    <source>
        <dbReference type="ARBA" id="ARBA00023141"/>
    </source>
</evidence>
<feature type="binding site" evidence="7">
    <location>
        <position position="163"/>
    </location>
    <ligand>
        <name>3-phosphoshikimate</name>
        <dbReference type="ChEBI" id="CHEBI:145989"/>
    </ligand>
</feature>
<evidence type="ECO:0000259" key="8">
    <source>
        <dbReference type="Pfam" id="PF00275"/>
    </source>
</evidence>
<comment type="function">
    <text evidence="7">Catalyzes the transfer of the enolpyruvyl moiety of phosphoenolpyruvate (PEP) to the 5-hydroxyl of shikimate-3-phosphate (S3P) to produce enolpyruvyl shikimate-3-phosphate and inorganic phosphate.</text>
</comment>
<protein>
    <recommendedName>
        <fullName evidence="7">3-phosphoshikimate 1-carboxyvinyltransferase</fullName>
        <ecNumber evidence="7">2.5.1.19</ecNumber>
    </recommendedName>
    <alternativeName>
        <fullName evidence="7">5-enolpyruvylshikimate-3-phosphate synthase</fullName>
        <shortName evidence="7">EPSP synthase</shortName>
        <shortName evidence="7">EPSPS</shortName>
    </alternativeName>
</protein>
<evidence type="ECO:0000256" key="6">
    <source>
        <dbReference type="ARBA" id="ARBA00044633"/>
    </source>
</evidence>
<comment type="subunit">
    <text evidence="7">Monomer.</text>
</comment>
<comment type="similarity">
    <text evidence="2 7">Belongs to the EPSP synthase family.</text>
</comment>
<reference evidence="9" key="2">
    <citation type="journal article" date="2021" name="PeerJ">
        <title>Extensive microbial diversity within the chicken gut microbiome revealed by metagenomics and culture.</title>
        <authorList>
            <person name="Gilroy R."/>
            <person name="Ravi A."/>
            <person name="Getino M."/>
            <person name="Pursley I."/>
            <person name="Horton D.L."/>
            <person name="Alikhan N.F."/>
            <person name="Baker D."/>
            <person name="Gharbi K."/>
            <person name="Hall N."/>
            <person name="Watson M."/>
            <person name="Adriaenssens E.M."/>
            <person name="Foster-Nyarko E."/>
            <person name="Jarju S."/>
            <person name="Secka A."/>
            <person name="Antonio M."/>
            <person name="Oren A."/>
            <person name="Chaudhuri R.R."/>
            <person name="La Ragione R."/>
            <person name="Hildebrand F."/>
            <person name="Pallen M.J."/>
        </authorList>
    </citation>
    <scope>NUCLEOTIDE SEQUENCE</scope>
    <source>
        <strain evidence="9">ChiGjej1B1-19959</strain>
    </source>
</reference>
<comment type="catalytic activity">
    <reaction evidence="6">
        <text>3-phosphoshikimate + phosphoenolpyruvate = 5-O-(1-carboxyvinyl)-3-phosphoshikimate + phosphate</text>
        <dbReference type="Rhea" id="RHEA:21256"/>
        <dbReference type="ChEBI" id="CHEBI:43474"/>
        <dbReference type="ChEBI" id="CHEBI:57701"/>
        <dbReference type="ChEBI" id="CHEBI:58702"/>
        <dbReference type="ChEBI" id="CHEBI:145989"/>
        <dbReference type="EC" id="2.5.1.19"/>
    </reaction>
    <physiologicalReaction direction="left-to-right" evidence="6">
        <dbReference type="Rhea" id="RHEA:21257"/>
    </physiologicalReaction>
</comment>
<feature type="active site" description="Proton acceptor" evidence="7">
    <location>
        <position position="304"/>
    </location>
</feature>
<evidence type="ECO:0000256" key="1">
    <source>
        <dbReference type="ARBA" id="ARBA00004811"/>
    </source>
</evidence>
<comment type="caution">
    <text evidence="9">The sequence shown here is derived from an EMBL/GenBank/DDBJ whole genome shotgun (WGS) entry which is preliminary data.</text>
</comment>
<keyword evidence="7" id="KW-0963">Cytoplasm</keyword>
<dbReference type="EC" id="2.5.1.19" evidence="7"/>
<dbReference type="InterPro" id="IPR036968">
    <property type="entry name" value="Enolpyruvate_Tfrase_sf"/>
</dbReference>
<evidence type="ECO:0000256" key="2">
    <source>
        <dbReference type="ARBA" id="ARBA00009948"/>
    </source>
</evidence>
<dbReference type="GO" id="GO:0005737">
    <property type="term" value="C:cytoplasm"/>
    <property type="evidence" value="ECO:0007669"/>
    <property type="project" value="UniProtKB-SubCell"/>
</dbReference>
<comment type="subcellular location">
    <subcellularLocation>
        <location evidence="7">Cytoplasm</location>
    </subcellularLocation>
</comment>
<organism evidence="9 10">
    <name type="scientific">Candidatus Fimenecus excrementigallinarum</name>
    <dbReference type="NCBI Taxonomy" id="2840816"/>
    <lineage>
        <taxon>Bacteria</taxon>
        <taxon>Bacillati</taxon>
        <taxon>Bacillota</taxon>
        <taxon>Clostridia</taxon>
        <taxon>Candidatus Fimenecus</taxon>
    </lineage>
</organism>
<dbReference type="GO" id="GO:0003866">
    <property type="term" value="F:3-phosphoshikimate 1-carboxyvinyltransferase activity"/>
    <property type="evidence" value="ECO:0007669"/>
    <property type="project" value="UniProtKB-UniRule"/>
</dbReference>
<feature type="binding site" evidence="7">
    <location>
        <position position="20"/>
    </location>
    <ligand>
        <name>3-phosphoshikimate</name>
        <dbReference type="ChEBI" id="CHEBI:145989"/>
    </ligand>
</feature>
<feature type="binding site" evidence="7">
    <location>
        <position position="404"/>
    </location>
    <ligand>
        <name>phosphoenolpyruvate</name>
        <dbReference type="ChEBI" id="CHEBI:58702"/>
    </ligand>
</feature>
<keyword evidence="5 7" id="KW-0057">Aromatic amino acid biosynthesis</keyword>
<feature type="binding site" evidence="7">
    <location>
        <position position="164"/>
    </location>
    <ligand>
        <name>phosphoenolpyruvate</name>
        <dbReference type="ChEBI" id="CHEBI:58702"/>
    </ligand>
</feature>
<reference evidence="9" key="1">
    <citation type="submission" date="2020-10" db="EMBL/GenBank/DDBJ databases">
        <authorList>
            <person name="Gilroy R."/>
        </authorList>
    </citation>
    <scope>NUCLEOTIDE SEQUENCE</scope>
    <source>
        <strain evidence="9">ChiGjej1B1-19959</strain>
    </source>
</reference>
<feature type="binding site" evidence="7">
    <location>
        <position position="190"/>
    </location>
    <ligand>
        <name>3-phosphoshikimate</name>
        <dbReference type="ChEBI" id="CHEBI:145989"/>
    </ligand>
</feature>
<dbReference type="InterPro" id="IPR006264">
    <property type="entry name" value="EPSP_synthase"/>
</dbReference>
<dbReference type="PANTHER" id="PTHR21090:SF5">
    <property type="entry name" value="PENTAFUNCTIONAL AROM POLYPEPTIDE"/>
    <property type="match status" value="1"/>
</dbReference>
<dbReference type="GO" id="GO:0009423">
    <property type="term" value="P:chorismate biosynthetic process"/>
    <property type="evidence" value="ECO:0007669"/>
    <property type="project" value="UniProtKB-UniRule"/>
</dbReference>
<feature type="binding site" evidence="7">
    <location>
        <position position="162"/>
    </location>
    <ligand>
        <name>3-phosphoshikimate</name>
        <dbReference type="ChEBI" id="CHEBI:145989"/>
    </ligand>
</feature>
<keyword evidence="4 7" id="KW-0808">Transferase</keyword>
<dbReference type="GO" id="GO:0009073">
    <property type="term" value="P:aromatic amino acid family biosynthetic process"/>
    <property type="evidence" value="ECO:0007669"/>
    <property type="project" value="UniProtKB-KW"/>
</dbReference>
<dbReference type="Gene3D" id="3.65.10.10">
    <property type="entry name" value="Enolpyruvate transferase domain"/>
    <property type="match status" value="2"/>
</dbReference>
<evidence type="ECO:0000313" key="9">
    <source>
        <dbReference type="EMBL" id="HIU36277.1"/>
    </source>
</evidence>
<evidence type="ECO:0000256" key="3">
    <source>
        <dbReference type="ARBA" id="ARBA00022605"/>
    </source>
</evidence>
<evidence type="ECO:0000256" key="7">
    <source>
        <dbReference type="HAMAP-Rule" id="MF_00210"/>
    </source>
</evidence>
<feature type="binding site" evidence="7">
    <location>
        <position position="164"/>
    </location>
    <ligand>
        <name>3-phosphoshikimate</name>
        <dbReference type="ChEBI" id="CHEBI:145989"/>
    </ligand>
</feature>
<comment type="caution">
    <text evidence="7">Lacks conserved residue(s) required for the propagation of feature annotation.</text>
</comment>
<dbReference type="PROSITE" id="PS00885">
    <property type="entry name" value="EPSP_SYNTHASE_2"/>
    <property type="match status" value="1"/>
</dbReference>
<dbReference type="NCBIfam" id="TIGR01356">
    <property type="entry name" value="aroA"/>
    <property type="match status" value="1"/>
</dbReference>
<dbReference type="SUPFAM" id="SSF55205">
    <property type="entry name" value="EPT/RTPC-like"/>
    <property type="match status" value="1"/>
</dbReference>
<feature type="binding site" evidence="7">
    <location>
        <position position="304"/>
    </location>
    <ligand>
        <name>3-phosphoshikimate</name>
        <dbReference type="ChEBI" id="CHEBI:145989"/>
    </ligand>
</feature>
<dbReference type="InterPro" id="IPR001986">
    <property type="entry name" value="Enolpyruvate_Tfrase_dom"/>
</dbReference>
<feature type="binding site" evidence="7">
    <location>
        <position position="332"/>
    </location>
    <ligand>
        <name>3-phosphoshikimate</name>
        <dbReference type="ChEBI" id="CHEBI:145989"/>
    </ligand>
</feature>
<feature type="binding site" evidence="7">
    <location>
        <position position="21"/>
    </location>
    <ligand>
        <name>3-phosphoshikimate</name>
        <dbReference type="ChEBI" id="CHEBI:145989"/>
    </ligand>
</feature>
<evidence type="ECO:0000313" key="10">
    <source>
        <dbReference type="Proteomes" id="UP000824071"/>
    </source>
</evidence>
<feature type="binding site" evidence="7">
    <location>
        <position position="92"/>
    </location>
    <ligand>
        <name>phosphoenolpyruvate</name>
        <dbReference type="ChEBI" id="CHEBI:58702"/>
    </ligand>
</feature>
<dbReference type="GO" id="GO:0008652">
    <property type="term" value="P:amino acid biosynthetic process"/>
    <property type="evidence" value="ECO:0007669"/>
    <property type="project" value="UniProtKB-KW"/>
</dbReference>
<comment type="pathway">
    <text evidence="1 7">Metabolic intermediate biosynthesis; chorismate biosynthesis; chorismate from D-erythrose 4-phosphate and phosphoenolpyruvate: step 6/7.</text>
</comment>
<accession>A0A9D1IHR0</accession>
<proteinExistence type="inferred from homology"/>
<feature type="binding site" evidence="7">
    <location>
        <position position="25"/>
    </location>
    <ligand>
        <name>3-phosphoshikimate</name>
        <dbReference type="ChEBI" id="CHEBI:145989"/>
    </ligand>
</feature>
<feature type="binding site" evidence="7">
    <location>
        <position position="20"/>
    </location>
    <ligand>
        <name>phosphoenolpyruvate</name>
        <dbReference type="ChEBI" id="CHEBI:58702"/>
    </ligand>
</feature>
<gene>
    <name evidence="7 9" type="primary">aroA</name>
    <name evidence="9" type="ORF">IAC53_06730</name>
</gene>
<feature type="domain" description="Enolpyruvate transferase" evidence="8">
    <location>
        <begin position="10"/>
        <end position="412"/>
    </location>
</feature>
<evidence type="ECO:0000256" key="4">
    <source>
        <dbReference type="ARBA" id="ARBA00022679"/>
    </source>
</evidence>
<dbReference type="InterPro" id="IPR023193">
    <property type="entry name" value="EPSP_synthase_CS"/>
</dbReference>
<keyword evidence="3 7" id="KW-0028">Amino-acid biosynthesis</keyword>
<dbReference type="InterPro" id="IPR013792">
    <property type="entry name" value="RNA3'P_cycl/enolpyr_Trfase_a/b"/>
</dbReference>
<dbReference type="HAMAP" id="MF_00210">
    <property type="entry name" value="EPSP_synth"/>
    <property type="match status" value="1"/>
</dbReference>
<dbReference type="Pfam" id="PF00275">
    <property type="entry name" value="EPSP_synthase"/>
    <property type="match status" value="1"/>
</dbReference>
<dbReference type="AlphaFoldDB" id="A0A9D1IHR0"/>
<dbReference type="Proteomes" id="UP000824071">
    <property type="component" value="Unassembled WGS sequence"/>
</dbReference>
<feature type="binding site" evidence="7">
    <location>
        <position position="120"/>
    </location>
    <ligand>
        <name>phosphoenolpyruvate</name>
        <dbReference type="ChEBI" id="CHEBI:58702"/>
    </ligand>
</feature>
<sequence>MMVRLQNRIVTGEIPAISSKSDAHRLLLAAALADRETELACNVLSDDIRATARCLAALGAGVTFSDGRILVRPIGSRQPAAQAVTLDCGESGSTLRFLLPVVSALGQNGVFTGGGRLPERPVTQLRKAMEAHGVRFSAPGTFPIHTSGALLPGAYTLPGNVSSQYITGLLFALPLLSGDSVLHILPPVESAPYIEMTLATLRRFGICAEKRGDAYHIPGNQRYRTPGRVAVEGDWSNAAFFLAAGALGAPVTVTGLDLCSPQGDKAILDLLRRMGAVVETSQNAVRVSPGRLCGIAQDMADIPDLAPVFAVAAACARAGTTRLENAGRLRLKESDRLAAIAELLQSLGVSCTQTADTLTVPGGQTVFGGRTSGFHDHRMVMAAAVASVCAAGPVTIEGAEAVEKSYPHFFKDWESIGGNVDVLDFSR</sequence>
<feature type="binding site" evidence="7">
    <location>
        <position position="336"/>
    </location>
    <ligand>
        <name>phosphoenolpyruvate</name>
        <dbReference type="ChEBI" id="CHEBI:58702"/>
    </ligand>
</feature>